<evidence type="ECO:0000313" key="6">
    <source>
        <dbReference type="Proteomes" id="UP000782519"/>
    </source>
</evidence>
<dbReference type="InterPro" id="IPR025110">
    <property type="entry name" value="AMP-bd_C"/>
</dbReference>
<dbReference type="InterPro" id="IPR000873">
    <property type="entry name" value="AMP-dep_synth/lig_dom"/>
</dbReference>
<dbReference type="Proteomes" id="UP000782519">
    <property type="component" value="Unassembled WGS sequence"/>
</dbReference>
<dbReference type="PROSITE" id="PS00455">
    <property type="entry name" value="AMP_BINDING"/>
    <property type="match status" value="1"/>
</dbReference>
<feature type="domain" description="AMP-binding enzyme C-terminal" evidence="4">
    <location>
        <begin position="422"/>
        <end position="497"/>
    </location>
</feature>
<dbReference type="InterPro" id="IPR020845">
    <property type="entry name" value="AMP-binding_CS"/>
</dbReference>
<accession>A0A933VUP7</accession>
<proteinExistence type="inferred from homology"/>
<evidence type="ECO:0000259" key="4">
    <source>
        <dbReference type="Pfam" id="PF13193"/>
    </source>
</evidence>
<evidence type="ECO:0000256" key="1">
    <source>
        <dbReference type="ARBA" id="ARBA00006432"/>
    </source>
</evidence>
<comment type="caution">
    <text evidence="5">The sequence shown here is derived from an EMBL/GenBank/DDBJ whole genome shotgun (WGS) entry which is preliminary data.</text>
</comment>
<dbReference type="SUPFAM" id="SSF56801">
    <property type="entry name" value="Acetyl-CoA synthetase-like"/>
    <property type="match status" value="1"/>
</dbReference>
<gene>
    <name evidence="5" type="ORF">HZA66_11560</name>
</gene>
<dbReference type="InterPro" id="IPR045851">
    <property type="entry name" value="AMP-bd_C_sf"/>
</dbReference>
<dbReference type="Gene3D" id="3.40.50.12780">
    <property type="entry name" value="N-terminal domain of ligase-like"/>
    <property type="match status" value="1"/>
</dbReference>
<dbReference type="Gene3D" id="3.30.300.30">
    <property type="match status" value="1"/>
</dbReference>
<reference evidence="5" key="1">
    <citation type="submission" date="2020-07" db="EMBL/GenBank/DDBJ databases">
        <title>Huge and variable diversity of episymbiotic CPR bacteria and DPANN archaea in groundwater ecosystems.</title>
        <authorList>
            <person name="He C.Y."/>
            <person name="Keren R."/>
            <person name="Whittaker M."/>
            <person name="Farag I.F."/>
            <person name="Doudna J."/>
            <person name="Cate J.H.D."/>
            <person name="Banfield J.F."/>
        </authorList>
    </citation>
    <scope>NUCLEOTIDE SEQUENCE</scope>
    <source>
        <strain evidence="5">NC_groundwater_1818_Pr3_B-0.1um_66_35</strain>
    </source>
</reference>
<dbReference type="PANTHER" id="PTHR43201:SF5">
    <property type="entry name" value="MEDIUM-CHAIN ACYL-COA LIGASE ACSF2, MITOCHONDRIAL"/>
    <property type="match status" value="1"/>
</dbReference>
<sequence>MTSWVRIGEHVKTKADIDARARRAAAGYARLGVTAGDVVAVYMRNDFALMEASLAAGLCGAYVVPVNWHNTPEEARYVLQNSGAKVLVIHADLWRAVQQAIPETIEVLVAETPPMLRAAYHVSDDAAAVPAGLRDFETWLMQHEPAQPPFPISPGSMIYTSGTTGHPKGVRRQPPTPEQAAASQQMMRTVGGLIGWENRLGDATLLIPGPAYHSSPNGWMYSFYNMGTNLVVEPRFDAERMLATIAAHRVTHALVVPTMFVRLLALPAETKSRYDLSSLVHVMHVGSPCPPHVKRAMIDWWGPIITEHYGSTEVGAVTYCTADEWLAHPGTVGRRLDGCTVVIMDAGGRVLPPGQSGEVVCGRENYPEFTYHADAAKRAKSARGDLVATGDIGFFDDDGFLYLSGRAGDMIIFGGTNVYPAEIEAELMKVPGIADCAVFGIPDEDFGETVCAFIQPDIGEVLSADAIRAELKPRLAGYKIPKRIEFASMLPREDTGKIFKRKLKEPFWRDAGRTI</sequence>
<feature type="domain" description="AMP-dependent synthetase/ligase" evidence="3">
    <location>
        <begin position="13"/>
        <end position="362"/>
    </location>
</feature>
<evidence type="ECO:0000256" key="2">
    <source>
        <dbReference type="ARBA" id="ARBA00022598"/>
    </source>
</evidence>
<keyword evidence="2" id="KW-0436">Ligase</keyword>
<evidence type="ECO:0000259" key="3">
    <source>
        <dbReference type="Pfam" id="PF00501"/>
    </source>
</evidence>
<dbReference type="GO" id="GO:0031956">
    <property type="term" value="F:medium-chain fatty acid-CoA ligase activity"/>
    <property type="evidence" value="ECO:0007669"/>
    <property type="project" value="TreeGrafter"/>
</dbReference>
<dbReference type="Pfam" id="PF00501">
    <property type="entry name" value="AMP-binding"/>
    <property type="match status" value="1"/>
</dbReference>
<dbReference type="InterPro" id="IPR042099">
    <property type="entry name" value="ANL_N_sf"/>
</dbReference>
<dbReference type="AlphaFoldDB" id="A0A933VUP7"/>
<dbReference type="Pfam" id="PF13193">
    <property type="entry name" value="AMP-binding_C"/>
    <property type="match status" value="1"/>
</dbReference>
<dbReference type="EMBL" id="JACRJB010000030">
    <property type="protein sequence ID" value="MBI5130069.1"/>
    <property type="molecule type" value="Genomic_DNA"/>
</dbReference>
<dbReference type="NCBIfam" id="NF009071">
    <property type="entry name" value="PRK12406.1"/>
    <property type="match status" value="1"/>
</dbReference>
<name>A0A933VUP7_RHOPL</name>
<dbReference type="GO" id="GO:0006631">
    <property type="term" value="P:fatty acid metabolic process"/>
    <property type="evidence" value="ECO:0007669"/>
    <property type="project" value="TreeGrafter"/>
</dbReference>
<protein>
    <submittedName>
        <fullName evidence="5">AMP-binding protein</fullName>
    </submittedName>
</protein>
<evidence type="ECO:0000313" key="5">
    <source>
        <dbReference type="EMBL" id="MBI5130069.1"/>
    </source>
</evidence>
<dbReference type="PANTHER" id="PTHR43201">
    <property type="entry name" value="ACYL-COA SYNTHETASE"/>
    <property type="match status" value="1"/>
</dbReference>
<organism evidence="5 6">
    <name type="scientific">Rhodopseudomonas palustris</name>
    <dbReference type="NCBI Taxonomy" id="1076"/>
    <lineage>
        <taxon>Bacteria</taxon>
        <taxon>Pseudomonadati</taxon>
        <taxon>Pseudomonadota</taxon>
        <taxon>Alphaproteobacteria</taxon>
        <taxon>Hyphomicrobiales</taxon>
        <taxon>Nitrobacteraceae</taxon>
        <taxon>Rhodopseudomonas</taxon>
    </lineage>
</organism>
<comment type="similarity">
    <text evidence="1">Belongs to the ATP-dependent AMP-binding enzyme family.</text>
</comment>